<dbReference type="InterPro" id="IPR013078">
    <property type="entry name" value="His_Pase_superF_clade-1"/>
</dbReference>
<organism evidence="1 2">
    <name type="scientific">Paenibacillus ferrarius</name>
    <dbReference type="NCBI Taxonomy" id="1469647"/>
    <lineage>
        <taxon>Bacteria</taxon>
        <taxon>Bacillati</taxon>
        <taxon>Bacillota</taxon>
        <taxon>Bacilli</taxon>
        <taxon>Bacillales</taxon>
        <taxon>Paenibacillaceae</taxon>
        <taxon>Paenibacillus</taxon>
    </lineage>
</organism>
<sequence>MERTRGLSEKGRLDSLQVSELLKKEHIDIFCSSPYERAIQTIQAAAGEKEILLFEDLKERELGQISEWTFKDAKLKLYTDIHYAFPEGESTFSAQKRANKVMLTILNEHKGKNIVIGTHGDIMTLMLNDFDKRFDFSFWASTTMPDIYKIEFQELIFVKADRLWR</sequence>
<dbReference type="Proteomes" id="UP000190626">
    <property type="component" value="Unassembled WGS sequence"/>
</dbReference>
<comment type="caution">
    <text evidence="1">The sequence shown here is derived from an EMBL/GenBank/DDBJ whole genome shotgun (WGS) entry which is preliminary data.</text>
</comment>
<dbReference type="InterPro" id="IPR050275">
    <property type="entry name" value="PGM_Phosphatase"/>
</dbReference>
<name>A0A1V4HNY3_9BACL</name>
<dbReference type="GO" id="GO:0016791">
    <property type="term" value="F:phosphatase activity"/>
    <property type="evidence" value="ECO:0007669"/>
    <property type="project" value="TreeGrafter"/>
</dbReference>
<gene>
    <name evidence="1" type="ORF">BC351_19295</name>
</gene>
<protein>
    <recommendedName>
        <fullName evidence="3">Phosphoglycerate mutase</fullName>
    </recommendedName>
</protein>
<dbReference type="SUPFAM" id="SSF53254">
    <property type="entry name" value="Phosphoglycerate mutase-like"/>
    <property type="match status" value="1"/>
</dbReference>
<dbReference type="InterPro" id="IPR029033">
    <property type="entry name" value="His_PPase_superfam"/>
</dbReference>
<dbReference type="CDD" id="cd07067">
    <property type="entry name" value="HP_PGM_like"/>
    <property type="match status" value="1"/>
</dbReference>
<reference evidence="2" key="1">
    <citation type="submission" date="2016-07" db="EMBL/GenBank/DDBJ databases">
        <authorList>
            <person name="Florea S."/>
            <person name="Webb J.S."/>
            <person name="Jaromczyk J."/>
            <person name="Schardl C.L."/>
        </authorList>
    </citation>
    <scope>NUCLEOTIDE SEQUENCE [LARGE SCALE GENOMIC DNA]</scope>
    <source>
        <strain evidence="2">CY1</strain>
    </source>
</reference>
<dbReference type="EMBL" id="MBTG01000006">
    <property type="protein sequence ID" value="OPH59629.1"/>
    <property type="molecule type" value="Genomic_DNA"/>
</dbReference>
<dbReference type="Pfam" id="PF00300">
    <property type="entry name" value="His_Phos_1"/>
    <property type="match status" value="1"/>
</dbReference>
<proteinExistence type="predicted"/>
<evidence type="ECO:0008006" key="3">
    <source>
        <dbReference type="Google" id="ProtNLM"/>
    </source>
</evidence>
<dbReference type="Gene3D" id="3.40.50.1240">
    <property type="entry name" value="Phosphoglycerate mutase-like"/>
    <property type="match status" value="1"/>
</dbReference>
<dbReference type="STRING" id="1469647.BC351_19295"/>
<evidence type="ECO:0000313" key="1">
    <source>
        <dbReference type="EMBL" id="OPH59629.1"/>
    </source>
</evidence>
<accession>A0A1V4HNY3</accession>
<dbReference type="AlphaFoldDB" id="A0A1V4HNY3"/>
<keyword evidence="2" id="KW-1185">Reference proteome</keyword>
<dbReference type="PANTHER" id="PTHR48100:SF59">
    <property type="entry name" value="ADENOSYLCOBALAMIN_ALPHA-RIBAZOLE PHOSPHATASE"/>
    <property type="match status" value="1"/>
</dbReference>
<dbReference type="GO" id="GO:0005737">
    <property type="term" value="C:cytoplasm"/>
    <property type="evidence" value="ECO:0007669"/>
    <property type="project" value="TreeGrafter"/>
</dbReference>
<evidence type="ECO:0000313" key="2">
    <source>
        <dbReference type="Proteomes" id="UP000190626"/>
    </source>
</evidence>
<dbReference type="PANTHER" id="PTHR48100">
    <property type="entry name" value="BROAD-SPECIFICITY PHOSPHATASE YOR283W-RELATED"/>
    <property type="match status" value="1"/>
</dbReference>